<dbReference type="Pfam" id="PF00590">
    <property type="entry name" value="TP_methylase"/>
    <property type="match status" value="1"/>
</dbReference>
<dbReference type="NCBIfam" id="TIGR00096">
    <property type="entry name" value="16S rRNA (cytidine(1402)-2'-O)-methyltransferase"/>
    <property type="match status" value="1"/>
</dbReference>
<dbReference type="PANTHER" id="PTHR46111">
    <property type="entry name" value="RIBOSOMAL RNA SMALL SUBUNIT METHYLTRANSFERASE I"/>
    <property type="match status" value="1"/>
</dbReference>
<comment type="function">
    <text evidence="6">Catalyzes the 2'-O-methylation of the ribose of cytidine 1402 (C1402) in 16S rRNA.</text>
</comment>
<comment type="similarity">
    <text evidence="6">Belongs to the methyltransferase superfamily. RsmI family.</text>
</comment>
<dbReference type="FunFam" id="3.30.950.10:FF:000002">
    <property type="entry name" value="Ribosomal RNA small subunit methyltransferase I"/>
    <property type="match status" value="1"/>
</dbReference>
<dbReference type="SUPFAM" id="SSF53790">
    <property type="entry name" value="Tetrapyrrole methylase"/>
    <property type="match status" value="1"/>
</dbReference>
<keyword evidence="10" id="KW-1185">Reference proteome</keyword>
<evidence type="ECO:0000256" key="3">
    <source>
        <dbReference type="ARBA" id="ARBA00022603"/>
    </source>
</evidence>
<dbReference type="GO" id="GO:0070677">
    <property type="term" value="F:rRNA (cytosine-2'-O-)-methyltransferase activity"/>
    <property type="evidence" value="ECO:0007669"/>
    <property type="project" value="UniProtKB-UniRule"/>
</dbReference>
<dbReference type="PIRSF" id="PIRSF005917">
    <property type="entry name" value="MTase_YraL"/>
    <property type="match status" value="1"/>
</dbReference>
<evidence type="ECO:0000256" key="6">
    <source>
        <dbReference type="HAMAP-Rule" id="MF_01877"/>
    </source>
</evidence>
<dbReference type="InterPro" id="IPR053910">
    <property type="entry name" value="RsmI_HTH"/>
</dbReference>
<dbReference type="Pfam" id="PF23016">
    <property type="entry name" value="RsmI_C"/>
    <property type="match status" value="1"/>
</dbReference>
<keyword evidence="2 6" id="KW-0698">rRNA processing</keyword>
<keyword evidence="1 6" id="KW-0963">Cytoplasm</keyword>
<dbReference type="InterPro" id="IPR008189">
    <property type="entry name" value="rRNA_ssu_MeTfrase_I"/>
</dbReference>
<name>A0A501XRC1_9SPHN</name>
<reference evidence="9 10" key="1">
    <citation type="submission" date="2019-06" db="EMBL/GenBank/DDBJ databases">
        <authorList>
            <person name="Lee I."/>
            <person name="Jang G.I."/>
            <person name="Hwang C.Y."/>
        </authorList>
    </citation>
    <scope>NUCLEOTIDE SEQUENCE [LARGE SCALE GENOMIC DNA]</scope>
    <source>
        <strain evidence="9 10">PAMC 28131</strain>
    </source>
</reference>
<comment type="catalytic activity">
    <reaction evidence="6">
        <text>cytidine(1402) in 16S rRNA + S-adenosyl-L-methionine = 2'-O-methylcytidine(1402) in 16S rRNA + S-adenosyl-L-homocysteine + H(+)</text>
        <dbReference type="Rhea" id="RHEA:42924"/>
        <dbReference type="Rhea" id="RHEA-COMP:10285"/>
        <dbReference type="Rhea" id="RHEA-COMP:10286"/>
        <dbReference type="ChEBI" id="CHEBI:15378"/>
        <dbReference type="ChEBI" id="CHEBI:57856"/>
        <dbReference type="ChEBI" id="CHEBI:59789"/>
        <dbReference type="ChEBI" id="CHEBI:74495"/>
        <dbReference type="ChEBI" id="CHEBI:82748"/>
        <dbReference type="EC" id="2.1.1.198"/>
    </reaction>
</comment>
<dbReference type="InterPro" id="IPR035996">
    <property type="entry name" value="4pyrrol_Methylase_sf"/>
</dbReference>
<feature type="domain" description="RsmI HTH" evidence="8">
    <location>
        <begin position="247"/>
        <end position="289"/>
    </location>
</feature>
<dbReference type="Proteomes" id="UP000319897">
    <property type="component" value="Unassembled WGS sequence"/>
</dbReference>
<sequence length="292" mass="30319">MRAAPPTIESSAETPEDRLAPGLYIVAGPIGNLEDLSPRAARILRTADVVACEDTRVTAKLLRAAGSERPMLPYHEHSGPDVEAKLLERLGRESVALVSDAGTPLISDPGYSLVREARARGLAVSTAPGPSAAITALSISGLPSDRFLFAGFLPAKAVAREKAISAVVGIPATLIFYETGPRLAASLAALAAALGGRDAAVARELTKRHEELVAGTLPELAARYRGQEPKGEIVLLVGPPGEEMSSEQALDEALLTALKTMPPGKAAASVSAALRLPRGEVYARVMALKDGG</sequence>
<accession>A0A501XRC1</accession>
<dbReference type="HAMAP" id="MF_01877">
    <property type="entry name" value="16SrRNA_methyltr_I"/>
    <property type="match status" value="1"/>
</dbReference>
<evidence type="ECO:0000259" key="7">
    <source>
        <dbReference type="Pfam" id="PF00590"/>
    </source>
</evidence>
<keyword evidence="5 6" id="KW-0949">S-adenosyl-L-methionine</keyword>
<comment type="caution">
    <text evidence="9">The sequence shown here is derived from an EMBL/GenBank/DDBJ whole genome shotgun (WGS) entry which is preliminary data.</text>
</comment>
<dbReference type="Gene3D" id="3.30.950.10">
    <property type="entry name" value="Methyltransferase, Cobalt-precorrin-4 Transmethylase, Domain 2"/>
    <property type="match status" value="1"/>
</dbReference>
<evidence type="ECO:0000259" key="8">
    <source>
        <dbReference type="Pfam" id="PF23016"/>
    </source>
</evidence>
<dbReference type="PANTHER" id="PTHR46111:SF1">
    <property type="entry name" value="RIBOSOMAL RNA SMALL SUBUNIT METHYLTRANSFERASE I"/>
    <property type="match status" value="1"/>
</dbReference>
<proteinExistence type="inferred from homology"/>
<dbReference type="CDD" id="cd11648">
    <property type="entry name" value="RsmI"/>
    <property type="match status" value="1"/>
</dbReference>
<keyword evidence="4 6" id="KW-0808">Transferase</keyword>
<evidence type="ECO:0000313" key="10">
    <source>
        <dbReference type="Proteomes" id="UP000319897"/>
    </source>
</evidence>
<dbReference type="InterPro" id="IPR014776">
    <property type="entry name" value="4pyrrole_Mease_sub2"/>
</dbReference>
<feature type="domain" description="Tetrapyrrole methylase" evidence="7">
    <location>
        <begin position="23"/>
        <end position="221"/>
    </location>
</feature>
<dbReference type="RefSeq" id="WP_140927429.1">
    <property type="nucleotide sequence ID" value="NZ_VFSU01000017.1"/>
</dbReference>
<evidence type="ECO:0000256" key="1">
    <source>
        <dbReference type="ARBA" id="ARBA00022490"/>
    </source>
</evidence>
<dbReference type="EMBL" id="VFSU01000017">
    <property type="protein sequence ID" value="TPE62657.1"/>
    <property type="molecule type" value="Genomic_DNA"/>
</dbReference>
<dbReference type="PROSITE" id="PS01296">
    <property type="entry name" value="RSMI"/>
    <property type="match status" value="1"/>
</dbReference>
<dbReference type="GO" id="GO:0005737">
    <property type="term" value="C:cytoplasm"/>
    <property type="evidence" value="ECO:0007669"/>
    <property type="project" value="UniProtKB-SubCell"/>
</dbReference>
<dbReference type="Gene3D" id="3.40.1010.10">
    <property type="entry name" value="Cobalt-precorrin-4 Transmethylase, Domain 1"/>
    <property type="match status" value="1"/>
</dbReference>
<dbReference type="OrthoDB" id="9809084at2"/>
<evidence type="ECO:0000256" key="4">
    <source>
        <dbReference type="ARBA" id="ARBA00022679"/>
    </source>
</evidence>
<comment type="subcellular location">
    <subcellularLocation>
        <location evidence="6">Cytoplasm</location>
    </subcellularLocation>
</comment>
<dbReference type="InterPro" id="IPR000878">
    <property type="entry name" value="4pyrrol_Mease"/>
</dbReference>
<dbReference type="EC" id="2.1.1.198" evidence="6"/>
<evidence type="ECO:0000256" key="2">
    <source>
        <dbReference type="ARBA" id="ARBA00022552"/>
    </source>
</evidence>
<gene>
    <name evidence="6 9" type="primary">rsmI</name>
    <name evidence="9" type="ORF">FJQ54_05580</name>
</gene>
<dbReference type="InterPro" id="IPR014777">
    <property type="entry name" value="4pyrrole_Mease_sub1"/>
</dbReference>
<organism evidence="9 10">
    <name type="scientific">Sandaracinobacter neustonicus</name>
    <dbReference type="NCBI Taxonomy" id="1715348"/>
    <lineage>
        <taxon>Bacteria</taxon>
        <taxon>Pseudomonadati</taxon>
        <taxon>Pseudomonadota</taxon>
        <taxon>Alphaproteobacteria</taxon>
        <taxon>Sphingomonadales</taxon>
        <taxon>Sphingosinicellaceae</taxon>
        <taxon>Sandaracinobacter</taxon>
    </lineage>
</organism>
<protein>
    <recommendedName>
        <fullName evidence="6">Ribosomal RNA small subunit methyltransferase I</fullName>
        <ecNumber evidence="6">2.1.1.198</ecNumber>
    </recommendedName>
    <alternativeName>
        <fullName evidence="6">16S rRNA 2'-O-ribose C1402 methyltransferase</fullName>
    </alternativeName>
    <alternativeName>
        <fullName evidence="6">rRNA (cytidine-2'-O-)-methyltransferase RsmI</fullName>
    </alternativeName>
</protein>
<evidence type="ECO:0000313" key="9">
    <source>
        <dbReference type="EMBL" id="TPE62657.1"/>
    </source>
</evidence>
<keyword evidence="3 6" id="KW-0489">Methyltransferase</keyword>
<dbReference type="InterPro" id="IPR018063">
    <property type="entry name" value="SAM_MeTrfase_RsmI_CS"/>
</dbReference>
<evidence type="ECO:0000256" key="5">
    <source>
        <dbReference type="ARBA" id="ARBA00022691"/>
    </source>
</evidence>
<dbReference type="AlphaFoldDB" id="A0A501XRC1"/>